<dbReference type="EMBL" id="LZTJ01000001">
    <property type="protein sequence ID" value="OBP82912.1"/>
    <property type="molecule type" value="Genomic_DNA"/>
</dbReference>
<comment type="catalytic activity">
    <reaction evidence="1 4">
        <text>(4aS,6R)-4a-hydroxy-L-erythro-5,6,7,8-tetrahydrobiopterin = (6R)-L-erythro-6,7-dihydrobiopterin + H2O</text>
        <dbReference type="Rhea" id="RHEA:11920"/>
        <dbReference type="ChEBI" id="CHEBI:15377"/>
        <dbReference type="ChEBI" id="CHEBI:15642"/>
        <dbReference type="ChEBI" id="CHEBI:43120"/>
        <dbReference type="EC" id="4.2.1.96"/>
    </reaction>
</comment>
<proteinExistence type="inferred from homology"/>
<evidence type="ECO:0000256" key="1">
    <source>
        <dbReference type="ARBA" id="ARBA00001554"/>
    </source>
</evidence>
<evidence type="ECO:0000313" key="5">
    <source>
        <dbReference type="EMBL" id="OBP82912.1"/>
    </source>
</evidence>
<dbReference type="CDD" id="cd00914">
    <property type="entry name" value="PCD_DCoH_subfamily_b"/>
    <property type="match status" value="1"/>
</dbReference>
<evidence type="ECO:0000256" key="2">
    <source>
        <dbReference type="ARBA" id="ARBA00006472"/>
    </source>
</evidence>
<organism evidence="5 6">
    <name type="scientific">Rhizobium loti</name>
    <name type="common">Mesorhizobium loti</name>
    <dbReference type="NCBI Taxonomy" id="381"/>
    <lineage>
        <taxon>Bacteria</taxon>
        <taxon>Pseudomonadati</taxon>
        <taxon>Pseudomonadota</taxon>
        <taxon>Alphaproteobacteria</taxon>
        <taxon>Hyphomicrobiales</taxon>
        <taxon>Phyllobacteriaceae</taxon>
        <taxon>Mesorhizobium</taxon>
    </lineage>
</organism>
<dbReference type="NCBIfam" id="NF002017">
    <property type="entry name" value="PRK00823.1-2"/>
    <property type="match status" value="1"/>
</dbReference>
<evidence type="ECO:0000256" key="4">
    <source>
        <dbReference type="HAMAP-Rule" id="MF_00434"/>
    </source>
</evidence>
<comment type="similarity">
    <text evidence="2 4">Belongs to the pterin-4-alpha-carbinolamine dehydratase family.</text>
</comment>
<dbReference type="InterPro" id="IPR001533">
    <property type="entry name" value="Pterin_deHydtase"/>
</dbReference>
<accession>A0A1A5K3J9</accession>
<evidence type="ECO:0000313" key="6">
    <source>
        <dbReference type="Proteomes" id="UP000093748"/>
    </source>
</evidence>
<dbReference type="Gene3D" id="3.30.1360.20">
    <property type="entry name" value="Transcriptional coactivator/pterin dehydratase"/>
    <property type="match status" value="1"/>
</dbReference>
<sequence>MVRVKFEIAREIIMTREKLSKDAITAALAELGDWSLATDGASIKRSFVFRNFSEAFAFMTRVALAAEKMDHHPDWSNVYKTVDVTLNTHDAGGVTALDIALAKKMNHYFGS</sequence>
<dbReference type="AlphaFoldDB" id="A0A1A5K3J9"/>
<evidence type="ECO:0000256" key="3">
    <source>
        <dbReference type="ARBA" id="ARBA00023239"/>
    </source>
</evidence>
<dbReference type="Pfam" id="PF01329">
    <property type="entry name" value="Pterin_4a"/>
    <property type="match status" value="1"/>
</dbReference>
<dbReference type="Proteomes" id="UP000093748">
    <property type="component" value="Unassembled WGS sequence"/>
</dbReference>
<dbReference type="PANTHER" id="PTHR12599:SF0">
    <property type="entry name" value="PTERIN-4-ALPHA-CARBINOLAMINE DEHYDRATASE"/>
    <property type="match status" value="1"/>
</dbReference>
<dbReference type="GO" id="GO:0006729">
    <property type="term" value="P:tetrahydrobiopterin biosynthetic process"/>
    <property type="evidence" value="ECO:0007669"/>
    <property type="project" value="InterPro"/>
</dbReference>
<dbReference type="EC" id="4.2.1.96" evidence="4"/>
<dbReference type="GO" id="GO:0008124">
    <property type="term" value="F:4-alpha-hydroxytetrahydrobiopterin dehydratase activity"/>
    <property type="evidence" value="ECO:0007669"/>
    <property type="project" value="UniProtKB-UniRule"/>
</dbReference>
<dbReference type="HAMAP" id="MF_00434">
    <property type="entry name" value="Pterin_4_alpha"/>
    <property type="match status" value="1"/>
</dbReference>
<reference evidence="6" key="1">
    <citation type="submission" date="2016-06" db="EMBL/GenBank/DDBJ databases">
        <title>NZP2037 Pacbio-Illumina hybrid assembly.</title>
        <authorList>
            <person name="Ramsay J.P."/>
        </authorList>
    </citation>
    <scope>NUCLEOTIDE SEQUENCE [LARGE SCALE GENOMIC DNA]</scope>
    <source>
        <strain evidence="6">R7ANS::ICEMlSym2042</strain>
    </source>
</reference>
<dbReference type="PANTHER" id="PTHR12599">
    <property type="entry name" value="PTERIN-4-ALPHA-CARBINOLAMINE DEHYDRATASE"/>
    <property type="match status" value="1"/>
</dbReference>
<comment type="caution">
    <text evidence="5">The sequence shown here is derived from an EMBL/GenBank/DDBJ whole genome shotgun (WGS) entry which is preliminary data.</text>
</comment>
<keyword evidence="3 4" id="KW-0456">Lyase</keyword>
<name>A0A1A5K3J9_RHILI</name>
<dbReference type="SUPFAM" id="SSF55248">
    <property type="entry name" value="PCD-like"/>
    <property type="match status" value="1"/>
</dbReference>
<dbReference type="NCBIfam" id="NF002018">
    <property type="entry name" value="PRK00823.1-3"/>
    <property type="match status" value="1"/>
</dbReference>
<gene>
    <name evidence="5" type="ORF">BAE39_05165</name>
</gene>
<protein>
    <recommendedName>
        <fullName evidence="4">Putative pterin-4-alpha-carbinolamine dehydratase</fullName>
        <shortName evidence="4">PHS</shortName>
        <ecNumber evidence="4">4.2.1.96</ecNumber>
    </recommendedName>
    <alternativeName>
        <fullName evidence="4">4-alpha-hydroxy-tetrahydropterin dehydratase</fullName>
    </alternativeName>
    <alternativeName>
        <fullName evidence="4">Pterin carbinolamine dehydratase</fullName>
        <shortName evidence="4">PCD</shortName>
    </alternativeName>
</protein>
<dbReference type="InterPro" id="IPR036428">
    <property type="entry name" value="PCD_sf"/>
</dbReference>